<feature type="region of interest" description="Disordered" evidence="1">
    <location>
        <begin position="1"/>
        <end position="23"/>
    </location>
</feature>
<dbReference type="OrthoDB" id="9760250at2"/>
<dbReference type="GO" id="GO:0004519">
    <property type="term" value="F:endonuclease activity"/>
    <property type="evidence" value="ECO:0007669"/>
    <property type="project" value="InterPro"/>
</dbReference>
<sequence>MASNVTVETDAAGNVKPSKKKSTEKIDGIVSSIMAIGRAMVTSGRPIETEVVFV</sequence>
<name>A0A368TTS1_9GAMM</name>
<dbReference type="EMBL" id="QPII01000015">
    <property type="protein sequence ID" value="RCV87482.1"/>
    <property type="molecule type" value="Genomic_DNA"/>
</dbReference>
<feature type="domain" description="Terminase large subunit-like endonuclease" evidence="2">
    <location>
        <begin position="3"/>
        <end position="40"/>
    </location>
</feature>
<dbReference type="Proteomes" id="UP000252405">
    <property type="component" value="Unassembled WGS sequence"/>
</dbReference>
<proteinExistence type="predicted"/>
<gene>
    <name evidence="3" type="ORF">DU505_17065</name>
</gene>
<reference evidence="3 4" key="1">
    <citation type="submission" date="2018-07" db="EMBL/GenBank/DDBJ databases">
        <title>Halomonas montanilacus sp. nov., isolated from Lake Pengyan on Tibetan Plateau.</title>
        <authorList>
            <person name="Lu H."/>
            <person name="Xing P."/>
            <person name="Wu Q."/>
        </authorList>
    </citation>
    <scope>NUCLEOTIDE SEQUENCE [LARGE SCALE GENOMIC DNA]</scope>
    <source>
        <strain evidence="3 4">PYC7W</strain>
    </source>
</reference>
<keyword evidence="4" id="KW-1185">Reference proteome</keyword>
<evidence type="ECO:0000313" key="4">
    <source>
        <dbReference type="Proteomes" id="UP000252405"/>
    </source>
</evidence>
<evidence type="ECO:0000256" key="1">
    <source>
        <dbReference type="SAM" id="MobiDB-lite"/>
    </source>
</evidence>
<protein>
    <recommendedName>
        <fullName evidence="2">Terminase large subunit-like endonuclease domain-containing protein</fullName>
    </recommendedName>
</protein>
<organism evidence="3 4">
    <name type="scientific">Billgrantia montanilacus</name>
    <dbReference type="NCBI Taxonomy" id="2282305"/>
    <lineage>
        <taxon>Bacteria</taxon>
        <taxon>Pseudomonadati</taxon>
        <taxon>Pseudomonadota</taxon>
        <taxon>Gammaproteobacteria</taxon>
        <taxon>Oceanospirillales</taxon>
        <taxon>Halomonadaceae</taxon>
        <taxon>Billgrantia</taxon>
    </lineage>
</organism>
<dbReference type="AlphaFoldDB" id="A0A368TTS1"/>
<dbReference type="InterPro" id="IPR046462">
    <property type="entry name" value="TerL_nuclease"/>
</dbReference>
<accession>A0A368TTS1</accession>
<dbReference type="Pfam" id="PF20441">
    <property type="entry name" value="TerL_nuclease"/>
    <property type="match status" value="1"/>
</dbReference>
<evidence type="ECO:0000259" key="2">
    <source>
        <dbReference type="Pfam" id="PF20441"/>
    </source>
</evidence>
<comment type="caution">
    <text evidence="3">The sequence shown here is derived from an EMBL/GenBank/DDBJ whole genome shotgun (WGS) entry which is preliminary data.</text>
</comment>
<evidence type="ECO:0000313" key="3">
    <source>
        <dbReference type="EMBL" id="RCV87482.1"/>
    </source>
</evidence>